<dbReference type="InterPro" id="IPR053186">
    <property type="entry name" value="QDO-related"/>
</dbReference>
<feature type="domain" description="Pirin C-terminal" evidence="5">
    <location>
        <begin position="257"/>
        <end position="354"/>
    </location>
</feature>
<organism evidence="6">
    <name type="scientific">Tetraselmis chuii</name>
    <dbReference type="NCBI Taxonomy" id="63592"/>
    <lineage>
        <taxon>Eukaryota</taxon>
        <taxon>Viridiplantae</taxon>
        <taxon>Chlorophyta</taxon>
        <taxon>core chlorophytes</taxon>
        <taxon>Chlorodendrophyceae</taxon>
        <taxon>Chlorodendrales</taxon>
        <taxon>Chlorodendraceae</taxon>
        <taxon>Tetraselmis</taxon>
    </lineage>
</organism>
<dbReference type="PIRSF" id="PIRSF006232">
    <property type="entry name" value="Pirin"/>
    <property type="match status" value="1"/>
</dbReference>
<dbReference type="InterPro" id="IPR003829">
    <property type="entry name" value="Pirin_N_dom"/>
</dbReference>
<dbReference type="AlphaFoldDB" id="A0A7S1SWX3"/>
<reference evidence="6" key="1">
    <citation type="submission" date="2021-01" db="EMBL/GenBank/DDBJ databases">
        <authorList>
            <person name="Corre E."/>
            <person name="Pelletier E."/>
            <person name="Niang G."/>
            <person name="Scheremetjew M."/>
            <person name="Finn R."/>
            <person name="Kale V."/>
            <person name="Holt S."/>
            <person name="Cochrane G."/>
            <person name="Meng A."/>
            <person name="Brown T."/>
            <person name="Cohen L."/>
        </authorList>
    </citation>
    <scope>NUCLEOTIDE SEQUENCE</scope>
    <source>
        <strain evidence="6">PLY429</strain>
    </source>
</reference>
<gene>
    <name evidence="6" type="ORF">TCHU04912_LOCUS13649</name>
</gene>
<sequence length="355" mass="39053">MLNQLSGRATSRNSRYEYPTLTAALRTGCGLLLLFSYLQLPSHFAMPVSGVSTALKTVKTVLPRPRPHWVGDGFNVYPVFANKAFTKELSPFLMFDYAAPKYFPPTQKKLGVGEHPHRGFETVTMAFEGEVEHKDSAGNCGVIGPGDVQWMTAGRGIIHEEFHSGNFAKTGGTFEMYQLWVNLPKEHKMTAPRYQGILRDDIPSSPLYSWSKGAPEDVSACDTSEGSVRVVAGRFKDAVGPAKTWTQVDVWDVNIAKESTKEYVFDMVEDNNVIIFVRKGKVEVQGHKLGPQDVAIANLGGSKIVLQANEDDSKVLILAGKPIDEPIVAHGPMVMNTKQEINQAFVDFQSGNFGT</sequence>
<feature type="binding site" evidence="2">
    <location>
        <position position="115"/>
    </location>
    <ligand>
        <name>Fe cation</name>
        <dbReference type="ChEBI" id="CHEBI:24875"/>
    </ligand>
</feature>
<dbReference type="InterPro" id="IPR014710">
    <property type="entry name" value="RmlC-like_jellyroll"/>
</dbReference>
<dbReference type="PANTHER" id="PTHR43594">
    <property type="entry name" value="QUERCETIN 2,3-DIOXYGENASE"/>
    <property type="match status" value="1"/>
</dbReference>
<dbReference type="InterPro" id="IPR008778">
    <property type="entry name" value="Pirin_C_dom"/>
</dbReference>
<name>A0A7S1SWX3_9CHLO</name>
<feature type="binding site" evidence="2">
    <location>
        <position position="159"/>
    </location>
    <ligand>
        <name>Fe cation</name>
        <dbReference type="ChEBI" id="CHEBI:24875"/>
    </ligand>
</feature>
<dbReference type="CDD" id="cd02247">
    <property type="entry name" value="cupin_pirin_C"/>
    <property type="match status" value="1"/>
</dbReference>
<proteinExistence type="inferred from homology"/>
<evidence type="ECO:0000259" key="4">
    <source>
        <dbReference type="Pfam" id="PF02678"/>
    </source>
</evidence>
<dbReference type="PANTHER" id="PTHR43594:SF1">
    <property type="entry name" value="QUERCETIN 2,3-DIOXYGENASE PA2418-RELATED"/>
    <property type="match status" value="1"/>
</dbReference>
<dbReference type="SUPFAM" id="SSF51182">
    <property type="entry name" value="RmlC-like cupins"/>
    <property type="match status" value="1"/>
</dbReference>
<feature type="binding site" evidence="2">
    <location>
        <position position="117"/>
    </location>
    <ligand>
        <name>Fe cation</name>
        <dbReference type="ChEBI" id="CHEBI:24875"/>
    </ligand>
</feature>
<evidence type="ECO:0008006" key="7">
    <source>
        <dbReference type="Google" id="ProtNLM"/>
    </source>
</evidence>
<dbReference type="CDD" id="cd02909">
    <property type="entry name" value="cupin_pirin_N"/>
    <property type="match status" value="1"/>
</dbReference>
<evidence type="ECO:0000259" key="5">
    <source>
        <dbReference type="Pfam" id="PF05726"/>
    </source>
</evidence>
<protein>
    <recommendedName>
        <fullName evidence="7">Pirin N-terminal domain-containing protein</fullName>
    </recommendedName>
</protein>
<feature type="domain" description="Pirin N-terminal" evidence="4">
    <location>
        <begin position="76"/>
        <end position="181"/>
    </location>
</feature>
<evidence type="ECO:0000256" key="2">
    <source>
        <dbReference type="PIRSR" id="PIRSR006232-1"/>
    </source>
</evidence>
<evidence type="ECO:0000313" key="6">
    <source>
        <dbReference type="EMBL" id="CAD9211410.1"/>
    </source>
</evidence>
<dbReference type="Gene3D" id="2.60.120.10">
    <property type="entry name" value="Jelly Rolls"/>
    <property type="match status" value="2"/>
</dbReference>
<evidence type="ECO:0000256" key="1">
    <source>
        <dbReference type="ARBA" id="ARBA00008416"/>
    </source>
</evidence>
<dbReference type="InterPro" id="IPR011051">
    <property type="entry name" value="RmlC_Cupin_sf"/>
</dbReference>
<comment type="cofactor">
    <cofactor evidence="2">
        <name>Fe cation</name>
        <dbReference type="ChEBI" id="CHEBI:24875"/>
    </cofactor>
    <text evidence="2">Binds 1 Fe cation per subunit.</text>
</comment>
<feature type="binding site" evidence="2">
    <location>
        <position position="161"/>
    </location>
    <ligand>
        <name>Fe cation</name>
        <dbReference type="ChEBI" id="CHEBI:24875"/>
    </ligand>
</feature>
<dbReference type="Pfam" id="PF05726">
    <property type="entry name" value="Pirin_C"/>
    <property type="match status" value="1"/>
</dbReference>
<dbReference type="GO" id="GO:0046872">
    <property type="term" value="F:metal ion binding"/>
    <property type="evidence" value="ECO:0007669"/>
    <property type="project" value="UniProtKB-KW"/>
</dbReference>
<comment type="similarity">
    <text evidence="1 3">Belongs to the pirin family.</text>
</comment>
<dbReference type="InterPro" id="IPR012093">
    <property type="entry name" value="Pirin"/>
</dbReference>
<dbReference type="Pfam" id="PF02678">
    <property type="entry name" value="Pirin"/>
    <property type="match status" value="1"/>
</dbReference>
<accession>A0A7S1SWX3</accession>
<keyword evidence="2" id="KW-0479">Metal-binding</keyword>
<dbReference type="EMBL" id="HBGG01026445">
    <property type="protein sequence ID" value="CAD9211410.1"/>
    <property type="molecule type" value="Transcribed_RNA"/>
</dbReference>
<evidence type="ECO:0000256" key="3">
    <source>
        <dbReference type="RuleBase" id="RU003457"/>
    </source>
</evidence>
<keyword evidence="2" id="KW-0408">Iron</keyword>